<dbReference type="PANTHER" id="PTHR30290:SF72">
    <property type="entry name" value="HTH-TYPE TRANSCRIPTIONAL REGULATOR SGRR"/>
    <property type="match status" value="1"/>
</dbReference>
<sequence>MKLQEHYERLFKIVFSKRTNVAKEMTIKELAAIFTCTERHTKFLIRKMQEQKWIQWKPQSGRGKRSCLTCLKNAEMLLLEQVQIDFQEGKVNEGLQKLSEANPMARIEWERVMRPFLGSQVVTENDVNVDILRYPFYQAIRNLDPVYHLSRHEGHMIDHIFDTLVKKDEIKGEVVPHLAHFWEERDRKVWTFYLRKGIFFHHGREMEAQDIVNTFKRLLTIGEPYVNVFFRDMIQSVQAIDPLTVQFILSEKNELFLEQLTMLRTAIIPLEWVDDRRNFAKKPIGTGPFRLKEHHERMMALEANHDYFQGRPFLDRIEIITLKELCPKRDDTSYIYWSGNEENEQWKRLQKPEMGASYLSFNFNKKGPHNHYLFRKALLYVHDLQAMCHELGNESYCPASGFISNPKGEHEKNVIDMKQAKQALSASPYKGEPFILACTEIRKNANFAREIIWLQKQWKKIGIDVKIKVVPVEELVKPDVLSEIDAVVSGMLITNAPLSSLVHILQGQYFFIDNMVGPQWRKQIKSVVTAIKKEKNPAKQWQYIDEIEKELKNDLRLLFLYHRVYQVSVQYESPLQGVELSSFGRVDYKKLWFQHR</sequence>
<feature type="domain" description="Transcriptional regulator SgrR N-terminal HTH" evidence="3">
    <location>
        <begin position="2"/>
        <end position="99"/>
    </location>
</feature>
<gene>
    <name evidence="4" type="ORF">J2S08_000560</name>
</gene>
<reference evidence="4 5" key="1">
    <citation type="submission" date="2023-07" db="EMBL/GenBank/DDBJ databases">
        <title>Genomic Encyclopedia of Type Strains, Phase IV (KMG-IV): sequencing the most valuable type-strain genomes for metagenomic binning, comparative biology and taxonomic classification.</title>
        <authorList>
            <person name="Goeker M."/>
        </authorList>
    </citation>
    <scope>NUCLEOTIDE SEQUENCE [LARGE SCALE GENOMIC DNA]</scope>
    <source>
        <strain evidence="4 5">DSM 23837</strain>
    </source>
</reference>
<dbReference type="Gene3D" id="3.10.105.10">
    <property type="entry name" value="Dipeptide-binding Protein, Domain 3"/>
    <property type="match status" value="1"/>
</dbReference>
<evidence type="ECO:0000259" key="2">
    <source>
        <dbReference type="Pfam" id="PF00496"/>
    </source>
</evidence>
<dbReference type="Proteomes" id="UP001223586">
    <property type="component" value="Unassembled WGS sequence"/>
</dbReference>
<feature type="domain" description="Solute-binding protein family 5" evidence="2">
    <location>
        <begin position="173"/>
        <end position="494"/>
    </location>
</feature>
<keyword evidence="5" id="KW-1185">Reference proteome</keyword>
<dbReference type="RefSeq" id="WP_307226430.1">
    <property type="nucleotide sequence ID" value="NZ_JAUSTT010000002.1"/>
</dbReference>
<evidence type="ECO:0000313" key="4">
    <source>
        <dbReference type="EMBL" id="MDQ0174727.1"/>
    </source>
</evidence>
<dbReference type="PANTHER" id="PTHR30290">
    <property type="entry name" value="PERIPLASMIC BINDING COMPONENT OF ABC TRANSPORTER"/>
    <property type="match status" value="1"/>
</dbReference>
<dbReference type="InterPro" id="IPR039424">
    <property type="entry name" value="SBP_5"/>
</dbReference>
<dbReference type="Pfam" id="PF00496">
    <property type="entry name" value="SBP_bac_5"/>
    <property type="match status" value="1"/>
</dbReference>
<dbReference type="EMBL" id="JAUSTT010000002">
    <property type="protein sequence ID" value="MDQ0174727.1"/>
    <property type="molecule type" value="Genomic_DNA"/>
</dbReference>
<dbReference type="InterPro" id="IPR000914">
    <property type="entry name" value="SBP_5_dom"/>
</dbReference>
<protein>
    <submittedName>
        <fullName evidence="4">MarR-like DNA-binding transcriptional regulator SgrR of sgrS sRNA</fullName>
    </submittedName>
</protein>
<evidence type="ECO:0000256" key="1">
    <source>
        <dbReference type="ARBA" id="ARBA00023125"/>
    </source>
</evidence>
<organism evidence="4 5">
    <name type="scientific">Bacillus chungangensis</name>
    <dbReference type="NCBI Taxonomy" id="587633"/>
    <lineage>
        <taxon>Bacteria</taxon>
        <taxon>Bacillati</taxon>
        <taxon>Bacillota</taxon>
        <taxon>Bacilli</taxon>
        <taxon>Bacillales</taxon>
        <taxon>Bacillaceae</taxon>
        <taxon>Bacillus</taxon>
    </lineage>
</organism>
<dbReference type="SUPFAM" id="SSF53850">
    <property type="entry name" value="Periplasmic binding protein-like II"/>
    <property type="match status" value="1"/>
</dbReference>
<comment type="caution">
    <text evidence="4">The sequence shown here is derived from an EMBL/GenBank/DDBJ whole genome shotgun (WGS) entry which is preliminary data.</text>
</comment>
<name>A0ABT9WN62_9BACI</name>
<dbReference type="InterPro" id="IPR025370">
    <property type="entry name" value="SgrR_HTH_N"/>
</dbReference>
<dbReference type="Pfam" id="PF12793">
    <property type="entry name" value="SgrR_N"/>
    <property type="match status" value="1"/>
</dbReference>
<dbReference type="Gene3D" id="3.40.190.10">
    <property type="entry name" value="Periplasmic binding protein-like II"/>
    <property type="match status" value="1"/>
</dbReference>
<evidence type="ECO:0000259" key="3">
    <source>
        <dbReference type="Pfam" id="PF12793"/>
    </source>
</evidence>
<proteinExistence type="predicted"/>
<keyword evidence="1" id="KW-0238">DNA-binding</keyword>
<accession>A0ABT9WN62</accession>
<evidence type="ECO:0000313" key="5">
    <source>
        <dbReference type="Proteomes" id="UP001223586"/>
    </source>
</evidence>